<organism evidence="3 4">
    <name type="scientific">Paralvinella palmiformis</name>
    <dbReference type="NCBI Taxonomy" id="53620"/>
    <lineage>
        <taxon>Eukaryota</taxon>
        <taxon>Metazoa</taxon>
        <taxon>Spiralia</taxon>
        <taxon>Lophotrochozoa</taxon>
        <taxon>Annelida</taxon>
        <taxon>Polychaeta</taxon>
        <taxon>Sedentaria</taxon>
        <taxon>Canalipalpata</taxon>
        <taxon>Terebellida</taxon>
        <taxon>Terebelliformia</taxon>
        <taxon>Alvinellidae</taxon>
        <taxon>Paralvinella</taxon>
    </lineage>
</organism>
<proteinExistence type="predicted"/>
<dbReference type="EMBL" id="JAODUP010000160">
    <property type="protein sequence ID" value="KAK2159006.1"/>
    <property type="molecule type" value="Genomic_DNA"/>
</dbReference>
<accession>A0AAD9JU86</accession>
<dbReference type="Proteomes" id="UP001208570">
    <property type="component" value="Unassembled WGS sequence"/>
</dbReference>
<evidence type="ECO:0000313" key="4">
    <source>
        <dbReference type="Proteomes" id="UP001208570"/>
    </source>
</evidence>
<gene>
    <name evidence="3" type="ORF">LSH36_160g01042</name>
</gene>
<protein>
    <recommendedName>
        <fullName evidence="5">Transmembrane protein</fullName>
    </recommendedName>
</protein>
<dbReference type="AlphaFoldDB" id="A0AAD9JU86"/>
<feature type="transmembrane region" description="Helical" evidence="2">
    <location>
        <begin position="99"/>
        <end position="116"/>
    </location>
</feature>
<evidence type="ECO:0008006" key="5">
    <source>
        <dbReference type="Google" id="ProtNLM"/>
    </source>
</evidence>
<evidence type="ECO:0000313" key="3">
    <source>
        <dbReference type="EMBL" id="KAK2159006.1"/>
    </source>
</evidence>
<keyword evidence="2" id="KW-1133">Transmembrane helix</keyword>
<feature type="compositionally biased region" description="Basic and acidic residues" evidence="1">
    <location>
        <begin position="18"/>
        <end position="29"/>
    </location>
</feature>
<feature type="transmembrane region" description="Helical" evidence="2">
    <location>
        <begin position="74"/>
        <end position="92"/>
    </location>
</feature>
<comment type="caution">
    <text evidence="3">The sequence shown here is derived from an EMBL/GenBank/DDBJ whole genome shotgun (WGS) entry which is preliminary data.</text>
</comment>
<reference evidence="3" key="1">
    <citation type="journal article" date="2023" name="Mol. Biol. Evol.">
        <title>Third-Generation Sequencing Reveals the Adaptive Role of the Epigenome in Three Deep-Sea Polychaetes.</title>
        <authorList>
            <person name="Perez M."/>
            <person name="Aroh O."/>
            <person name="Sun Y."/>
            <person name="Lan Y."/>
            <person name="Juniper S.K."/>
            <person name="Young C.R."/>
            <person name="Angers B."/>
            <person name="Qian P.Y."/>
        </authorList>
    </citation>
    <scope>NUCLEOTIDE SEQUENCE</scope>
    <source>
        <strain evidence="3">P08H-3</strain>
    </source>
</reference>
<name>A0AAD9JU86_9ANNE</name>
<keyword evidence="2" id="KW-0472">Membrane</keyword>
<evidence type="ECO:0000256" key="2">
    <source>
        <dbReference type="SAM" id="Phobius"/>
    </source>
</evidence>
<sequence>MEEEETVLSVRRPLRVQRSKEITEEKQEADSSSDNPGVPSLRRREFYSEEIEQHAHVTMETRTTFYDVLANTNWPTFFYFAFLVTASMFISLGMEIPTVWMISLVASLSVGLFAYLKL</sequence>
<keyword evidence="4" id="KW-1185">Reference proteome</keyword>
<keyword evidence="2" id="KW-0812">Transmembrane</keyword>
<evidence type="ECO:0000256" key="1">
    <source>
        <dbReference type="SAM" id="MobiDB-lite"/>
    </source>
</evidence>
<feature type="region of interest" description="Disordered" evidence="1">
    <location>
        <begin position="18"/>
        <end position="40"/>
    </location>
</feature>